<dbReference type="EMBL" id="PQGE01000011">
    <property type="protein sequence ID" value="POP44008.1"/>
    <property type="molecule type" value="Genomic_DNA"/>
</dbReference>
<evidence type="ECO:0000313" key="5">
    <source>
        <dbReference type="Proteomes" id="UP000247005"/>
    </source>
</evidence>
<dbReference type="Proteomes" id="UP000237073">
    <property type="component" value="Unassembled WGS sequence"/>
</dbReference>
<gene>
    <name evidence="3" type="ORF">CHU32_15215</name>
    <name evidence="2" type="ORF">CHU33_13525</name>
</gene>
<feature type="transmembrane region" description="Helical" evidence="1">
    <location>
        <begin position="78"/>
        <end position="97"/>
    </location>
</feature>
<organism evidence="3 5">
    <name type="scientific">Superficieibacter electus</name>
    <dbReference type="NCBI Taxonomy" id="2022662"/>
    <lineage>
        <taxon>Bacteria</taxon>
        <taxon>Pseudomonadati</taxon>
        <taxon>Pseudomonadota</taxon>
        <taxon>Gammaproteobacteria</taxon>
        <taxon>Enterobacterales</taxon>
        <taxon>Enterobacteriaceae</taxon>
        <taxon>Superficieibacter</taxon>
    </lineage>
</organism>
<evidence type="ECO:0000256" key="1">
    <source>
        <dbReference type="SAM" id="Phobius"/>
    </source>
</evidence>
<keyword evidence="1" id="KW-1133">Transmembrane helix</keyword>
<feature type="transmembrane region" description="Helical" evidence="1">
    <location>
        <begin position="23"/>
        <end position="42"/>
    </location>
</feature>
<dbReference type="EMBL" id="PQGD01000011">
    <property type="protein sequence ID" value="POP48180.1"/>
    <property type="molecule type" value="Genomic_DNA"/>
</dbReference>
<keyword evidence="4" id="KW-1185">Reference proteome</keyword>
<dbReference type="Pfam" id="PF05656">
    <property type="entry name" value="DUF805"/>
    <property type="match status" value="1"/>
</dbReference>
<keyword evidence="1" id="KW-0812">Transmembrane</keyword>
<keyword evidence="1" id="KW-0472">Membrane</keyword>
<dbReference type="OrthoDB" id="9812349at2"/>
<dbReference type="PANTHER" id="PTHR34980">
    <property type="entry name" value="INNER MEMBRANE PROTEIN-RELATED-RELATED"/>
    <property type="match status" value="1"/>
</dbReference>
<accession>A0A2P5GNR9</accession>
<feature type="transmembrane region" description="Helical" evidence="1">
    <location>
        <begin position="48"/>
        <end position="66"/>
    </location>
</feature>
<dbReference type="PANTHER" id="PTHR34980:SF2">
    <property type="entry name" value="INNER MEMBRANE PROTEIN YHAH-RELATED"/>
    <property type="match status" value="1"/>
</dbReference>
<proteinExistence type="predicted"/>
<dbReference type="RefSeq" id="WP_103676612.1">
    <property type="nucleotide sequence ID" value="NZ_PQGD01000011.1"/>
</dbReference>
<sequence>MNWYISVLKNYVGFSGRARRQEFWMFALISGIISTILNVIQIMMGMEIMWLSFIYSLAILLPNIAVTVRRLHDTDRSGFWALLMLLPVIGWIILFVFTCQNGTSGTNRFGNDPKYSVNK</sequence>
<protein>
    <submittedName>
        <fullName evidence="3">DUF805 domain-containing protein</fullName>
    </submittedName>
</protein>
<evidence type="ECO:0000313" key="2">
    <source>
        <dbReference type="EMBL" id="POP44008.1"/>
    </source>
</evidence>
<name>A0A2P5GNR9_9ENTR</name>
<evidence type="ECO:0000313" key="3">
    <source>
        <dbReference type="EMBL" id="POP48180.1"/>
    </source>
</evidence>
<evidence type="ECO:0000313" key="4">
    <source>
        <dbReference type="Proteomes" id="UP000237073"/>
    </source>
</evidence>
<dbReference type="InterPro" id="IPR008523">
    <property type="entry name" value="DUF805"/>
</dbReference>
<comment type="caution">
    <text evidence="3">The sequence shown here is derived from an EMBL/GenBank/DDBJ whole genome shotgun (WGS) entry which is preliminary data.</text>
</comment>
<dbReference type="AlphaFoldDB" id="A0A2P5GNR9"/>
<dbReference type="GO" id="GO:0005886">
    <property type="term" value="C:plasma membrane"/>
    <property type="evidence" value="ECO:0007669"/>
    <property type="project" value="TreeGrafter"/>
</dbReference>
<reference evidence="4 5" key="1">
    <citation type="submission" date="2018-01" db="EMBL/GenBank/DDBJ databases">
        <title>Superficieibacter electus gen. nov., sp. nov., an extended-spectrum beta-lactamase possessing member of the Enterobacteriaceae family, isolated from intensive care unit surfaces.</title>
        <authorList>
            <person name="Potter R.F."/>
            <person name="D'Souza A.W."/>
        </authorList>
    </citation>
    <scope>NUCLEOTIDE SEQUENCE [LARGE SCALE GENOMIC DNA]</scope>
    <source>
        <strain evidence="3 5">BP-1</strain>
        <strain evidence="2 4">BP-2</strain>
    </source>
</reference>
<dbReference type="Proteomes" id="UP000247005">
    <property type="component" value="Unassembled WGS sequence"/>
</dbReference>